<keyword evidence="11" id="KW-1185">Reference proteome</keyword>
<dbReference type="Proteomes" id="UP000321039">
    <property type="component" value="Unassembled WGS sequence"/>
</dbReference>
<feature type="transmembrane region" description="Helical" evidence="8">
    <location>
        <begin position="239"/>
        <end position="260"/>
    </location>
</feature>
<feature type="transmembrane region" description="Helical" evidence="8">
    <location>
        <begin position="307"/>
        <end position="328"/>
    </location>
</feature>
<evidence type="ECO:0000256" key="2">
    <source>
        <dbReference type="ARBA" id="ARBA00005346"/>
    </source>
</evidence>
<evidence type="ECO:0000313" key="11">
    <source>
        <dbReference type="Proteomes" id="UP000321039"/>
    </source>
</evidence>
<feature type="transmembrane region" description="Helical" evidence="8">
    <location>
        <begin position="209"/>
        <end position="232"/>
    </location>
</feature>
<dbReference type="InterPro" id="IPR050586">
    <property type="entry name" value="CPA3_Na-H_Antiporter_D"/>
</dbReference>
<comment type="caution">
    <text evidence="10">The sequence shown here is derived from an EMBL/GenBank/DDBJ whole genome shotgun (WGS) entry which is preliminary data.</text>
</comment>
<feature type="transmembrane region" description="Helical" evidence="8">
    <location>
        <begin position="451"/>
        <end position="471"/>
    </location>
</feature>
<dbReference type="EMBL" id="VRZA01000003">
    <property type="protein sequence ID" value="TXS93758.1"/>
    <property type="molecule type" value="Genomic_DNA"/>
</dbReference>
<dbReference type="Pfam" id="PF00361">
    <property type="entry name" value="Proton_antipo_M"/>
    <property type="match status" value="1"/>
</dbReference>
<keyword evidence="6 8" id="KW-0472">Membrane</keyword>
<dbReference type="PANTHER" id="PTHR42703">
    <property type="entry name" value="NADH DEHYDROGENASE"/>
    <property type="match status" value="1"/>
</dbReference>
<dbReference type="InterPro" id="IPR001750">
    <property type="entry name" value="ND/Mrp_TM"/>
</dbReference>
<evidence type="ECO:0000256" key="5">
    <source>
        <dbReference type="ARBA" id="ARBA00022989"/>
    </source>
</evidence>
<sequence length="493" mass="52242">MISHLAVLPVLLPLVGAPACVVLRRPGAAWAFACGVAFLAFVAASHLLVQTRELGVISYALGGWAAPWGIEYRIDLLNALVLVLVSAMGMTVLLASRASVRGEVDPSRHSLFYVAYLLCLAGLLGIVATGDAFNLFVFLEISSLATYALVACGRDRRALIAAFNYLIMGTIGATFILIGIGFLYMTTGTLNMLDLAVRLPQLGESQTVFAAYAFIVVGVCLKLALFPLHLWLPGTYTQAPSIVTAFLAATATKVALYVLVRFSFSVFHLETSRLALSLEAIFITLGVVAAFAGSLVAIYATDLKRGLAWSSIAQVGYMAISVGIGTAAGLQAGLIHLFNHALMKGALFLAVAAYVLRVGGTTFRELRGIGQRMPLTTAAFVVGGLSLIGIPGTAGFISKWYLVMAAMESERWLLAFLVVASSLLTAVYIWRFIEVAYLEKPESGKASPQKPAGMLLTCTLLLALANLYFGFDTRLPVSTSAGAAANLLGARTP</sequence>
<feature type="transmembrane region" description="Helical" evidence="8">
    <location>
        <begin position="412"/>
        <end position="430"/>
    </location>
</feature>
<comment type="similarity">
    <text evidence="2">Belongs to the CPA3 antiporters (TC 2.A.63) subunit D family.</text>
</comment>
<dbReference type="RefSeq" id="WP_148068100.1">
    <property type="nucleotide sequence ID" value="NZ_VRZA01000003.1"/>
</dbReference>
<evidence type="ECO:0000256" key="7">
    <source>
        <dbReference type="RuleBase" id="RU000320"/>
    </source>
</evidence>
<organism evidence="10 11">
    <name type="scientific">Parahaliea maris</name>
    <dbReference type="NCBI Taxonomy" id="2716870"/>
    <lineage>
        <taxon>Bacteria</taxon>
        <taxon>Pseudomonadati</taxon>
        <taxon>Pseudomonadota</taxon>
        <taxon>Gammaproteobacteria</taxon>
        <taxon>Cellvibrionales</taxon>
        <taxon>Halieaceae</taxon>
        <taxon>Parahaliea</taxon>
    </lineage>
</organism>
<keyword evidence="4 7" id="KW-0812">Transmembrane</keyword>
<proteinExistence type="inferred from homology"/>
<dbReference type="PANTHER" id="PTHR42703:SF1">
    <property type="entry name" value="NA(+)_H(+) ANTIPORTER SUBUNIT D1"/>
    <property type="match status" value="1"/>
</dbReference>
<feature type="transmembrane region" description="Helical" evidence="8">
    <location>
        <begin position="29"/>
        <end position="49"/>
    </location>
</feature>
<evidence type="ECO:0000256" key="4">
    <source>
        <dbReference type="ARBA" id="ARBA00022692"/>
    </source>
</evidence>
<feature type="transmembrane region" description="Helical" evidence="8">
    <location>
        <begin position="165"/>
        <end position="185"/>
    </location>
</feature>
<dbReference type="PRINTS" id="PR01434">
    <property type="entry name" value="NADHDHGNASE5"/>
</dbReference>
<feature type="transmembrane region" description="Helical" evidence="8">
    <location>
        <begin position="135"/>
        <end position="153"/>
    </location>
</feature>
<evidence type="ECO:0000259" key="9">
    <source>
        <dbReference type="Pfam" id="PF00361"/>
    </source>
</evidence>
<evidence type="ECO:0000313" key="10">
    <source>
        <dbReference type="EMBL" id="TXS93758.1"/>
    </source>
</evidence>
<evidence type="ECO:0000256" key="3">
    <source>
        <dbReference type="ARBA" id="ARBA00022475"/>
    </source>
</evidence>
<name>A0A5C8ZZ52_9GAMM</name>
<feature type="transmembrane region" description="Helical" evidence="8">
    <location>
        <begin position="76"/>
        <end position="98"/>
    </location>
</feature>
<keyword evidence="5 8" id="KW-1133">Transmembrane helix</keyword>
<keyword evidence="3" id="KW-1003">Cell membrane</keyword>
<evidence type="ECO:0000256" key="6">
    <source>
        <dbReference type="ARBA" id="ARBA00023136"/>
    </source>
</evidence>
<protein>
    <submittedName>
        <fullName evidence="10">Monovalent cation/H+ antiporter subunit D family protein</fullName>
    </submittedName>
</protein>
<feature type="transmembrane region" description="Helical" evidence="8">
    <location>
        <begin position="110"/>
        <end position="129"/>
    </location>
</feature>
<evidence type="ECO:0000256" key="1">
    <source>
        <dbReference type="ARBA" id="ARBA00004651"/>
    </source>
</evidence>
<accession>A0A5C8ZZ52</accession>
<gene>
    <name evidence="10" type="ORF">FV139_08950</name>
</gene>
<evidence type="ECO:0000256" key="8">
    <source>
        <dbReference type="SAM" id="Phobius"/>
    </source>
</evidence>
<feature type="domain" description="NADH:quinone oxidoreductase/Mrp antiporter transmembrane" evidence="9">
    <location>
        <begin position="131"/>
        <end position="425"/>
    </location>
</feature>
<feature type="transmembrane region" description="Helical" evidence="8">
    <location>
        <begin position="334"/>
        <end position="356"/>
    </location>
</feature>
<comment type="subcellular location">
    <subcellularLocation>
        <location evidence="1">Cell membrane</location>
        <topology evidence="1">Multi-pass membrane protein</topology>
    </subcellularLocation>
    <subcellularLocation>
        <location evidence="7">Membrane</location>
        <topology evidence="7">Multi-pass membrane protein</topology>
    </subcellularLocation>
</comment>
<dbReference type="GO" id="GO:0005886">
    <property type="term" value="C:plasma membrane"/>
    <property type="evidence" value="ECO:0007669"/>
    <property type="project" value="UniProtKB-SubCell"/>
</dbReference>
<reference evidence="10 11" key="1">
    <citation type="submission" date="2019-08" db="EMBL/GenBank/DDBJ databases">
        <title>Parahaliea maris sp. nov., isolated from the surface seawater.</title>
        <authorList>
            <person name="Liu Y."/>
        </authorList>
    </citation>
    <scope>NUCLEOTIDE SEQUENCE [LARGE SCALE GENOMIC DNA]</scope>
    <source>
        <strain evidence="10 11">HSLHS9</strain>
    </source>
</reference>
<feature type="transmembrane region" description="Helical" evidence="8">
    <location>
        <begin position="280"/>
        <end position="300"/>
    </location>
</feature>
<feature type="transmembrane region" description="Helical" evidence="8">
    <location>
        <begin position="377"/>
        <end position="400"/>
    </location>
</feature>
<dbReference type="AlphaFoldDB" id="A0A5C8ZZ52"/>